<gene>
    <name evidence="2" type="ORF">D1614_01450</name>
</gene>
<dbReference type="Pfam" id="PF14534">
    <property type="entry name" value="DUF4440"/>
    <property type="match status" value="1"/>
</dbReference>
<sequence length="140" mass="16206">MTFFLGFWAMAENRLSEKDETNIRKLIQQQVDAWNEGNLEKFMETYWKSDRLSFVGSRGPTYGWQATLDNYKKGYPDKKAMGHLDLKVLNLSQIDVKTVLMIGRFELTREIGDVAGHFTLVIQKIEGEWKIISDHSSAEN</sequence>
<dbReference type="Gene3D" id="3.10.450.50">
    <property type="match status" value="1"/>
</dbReference>
<proteinExistence type="predicted"/>
<dbReference type="InterPro" id="IPR032710">
    <property type="entry name" value="NTF2-like_dom_sf"/>
</dbReference>
<evidence type="ECO:0000313" key="3">
    <source>
        <dbReference type="Proteomes" id="UP000265926"/>
    </source>
</evidence>
<feature type="domain" description="DUF4440" evidence="1">
    <location>
        <begin position="23"/>
        <end position="131"/>
    </location>
</feature>
<dbReference type="AlphaFoldDB" id="A0A399T4Z0"/>
<dbReference type="EMBL" id="QWGR01000001">
    <property type="protein sequence ID" value="RIJ50878.1"/>
    <property type="molecule type" value="Genomic_DNA"/>
</dbReference>
<name>A0A399T4Z0_9BACT</name>
<dbReference type="Proteomes" id="UP000265926">
    <property type="component" value="Unassembled WGS sequence"/>
</dbReference>
<organism evidence="2 3">
    <name type="scientific">Maribellus luteus</name>
    <dbReference type="NCBI Taxonomy" id="2305463"/>
    <lineage>
        <taxon>Bacteria</taxon>
        <taxon>Pseudomonadati</taxon>
        <taxon>Bacteroidota</taxon>
        <taxon>Bacteroidia</taxon>
        <taxon>Marinilabiliales</taxon>
        <taxon>Prolixibacteraceae</taxon>
        <taxon>Maribellus</taxon>
    </lineage>
</organism>
<protein>
    <submittedName>
        <fullName evidence="2">Nuclear transport factor 2 family protein</fullName>
    </submittedName>
</protein>
<evidence type="ECO:0000259" key="1">
    <source>
        <dbReference type="Pfam" id="PF14534"/>
    </source>
</evidence>
<keyword evidence="3" id="KW-1185">Reference proteome</keyword>
<comment type="caution">
    <text evidence="2">The sequence shown here is derived from an EMBL/GenBank/DDBJ whole genome shotgun (WGS) entry which is preliminary data.</text>
</comment>
<accession>A0A399T4Z0</accession>
<dbReference type="InterPro" id="IPR027843">
    <property type="entry name" value="DUF4440"/>
</dbReference>
<dbReference type="OrthoDB" id="120856at2"/>
<dbReference type="SUPFAM" id="SSF54427">
    <property type="entry name" value="NTF2-like"/>
    <property type="match status" value="1"/>
</dbReference>
<reference evidence="2 3" key="1">
    <citation type="submission" date="2018-08" db="EMBL/GenBank/DDBJ databases">
        <title>Pallidiluteibacterium maritimus gen. nov., sp. nov., isolated from coastal sediment.</title>
        <authorList>
            <person name="Zhou L.Y."/>
        </authorList>
    </citation>
    <scope>NUCLEOTIDE SEQUENCE [LARGE SCALE GENOMIC DNA]</scope>
    <source>
        <strain evidence="2 3">XSD2</strain>
    </source>
</reference>
<evidence type="ECO:0000313" key="2">
    <source>
        <dbReference type="EMBL" id="RIJ50878.1"/>
    </source>
</evidence>